<name>A0ACC6P451_9BURK</name>
<reference evidence="1" key="1">
    <citation type="submission" date="2023-10" db="EMBL/GenBank/DDBJ databases">
        <title>Amphibacter perezi, gen. nov., sp. nov. a novel taxa of the family Comamonadaceae, class Betaproteobacteria isolated from the skin microbiota of Pelophylax perezi from different populations.</title>
        <authorList>
            <person name="Costa S."/>
            <person name="Proenca D.N."/>
            <person name="Lopes I."/>
            <person name="Morais P.V."/>
        </authorList>
    </citation>
    <scope>NUCLEOTIDE SEQUENCE</scope>
    <source>
        <strain evidence="1">SL12-8</strain>
    </source>
</reference>
<dbReference type="Proteomes" id="UP001364695">
    <property type="component" value="Unassembled WGS sequence"/>
</dbReference>
<protein>
    <submittedName>
        <fullName evidence="1">MurR/RpiR family transcriptional regulator</fullName>
    </submittedName>
</protein>
<dbReference type="EMBL" id="JAWDIE010000017">
    <property type="protein sequence ID" value="MEJ7138967.1"/>
    <property type="molecule type" value="Genomic_DNA"/>
</dbReference>
<organism evidence="1 2">
    <name type="scientific">Amphibiibacter pelophylacis</name>
    <dbReference type="NCBI Taxonomy" id="1799477"/>
    <lineage>
        <taxon>Bacteria</taxon>
        <taxon>Pseudomonadati</taxon>
        <taxon>Pseudomonadota</taxon>
        <taxon>Betaproteobacteria</taxon>
        <taxon>Burkholderiales</taxon>
        <taxon>Sphaerotilaceae</taxon>
        <taxon>Amphibiibacter</taxon>
    </lineage>
</organism>
<proteinExistence type="predicted"/>
<gene>
    <name evidence="1" type="ORF">RV045_11085</name>
</gene>
<comment type="caution">
    <text evidence="1">The sequence shown here is derived from an EMBL/GenBank/DDBJ whole genome shotgun (WGS) entry which is preliminary data.</text>
</comment>
<evidence type="ECO:0000313" key="1">
    <source>
        <dbReference type="EMBL" id="MEJ7138967.1"/>
    </source>
</evidence>
<evidence type="ECO:0000313" key="2">
    <source>
        <dbReference type="Proteomes" id="UP001364695"/>
    </source>
</evidence>
<sequence length="281" mass="31324">MIPSIADTVQLRLGELSPVERKLARVLLERYPSAGLETLAQWAQQAGVSSPSVLRLVQKLGFDSFPLFQDALRRELQERLQSPLERHRSATSPAQDQPFLQGYADRLARCLQDTARLTPPQDFADVAQALADPRRQILLVGGRLTHALATYMAQLLRQLRPQVQLLSPAAHDWAADIASLRRGDVVVVFDIRRYNEALLPLAQQSADRRARVVLLTDPWRSPVSPHAWRILVGHTTGESGWDSIAGLLLLVDALVAALGQSHWDALQERIQQIESVRQQTG</sequence>
<keyword evidence="2" id="KW-1185">Reference proteome</keyword>
<accession>A0ACC6P451</accession>